<evidence type="ECO:0000256" key="1">
    <source>
        <dbReference type="ARBA" id="ARBA00008761"/>
    </source>
</evidence>
<dbReference type="NCBIfam" id="TIGR01766">
    <property type="entry name" value="IS200/IS605 family accessory protein TnpB-like domain"/>
    <property type="match status" value="1"/>
</dbReference>
<sequence length="384" mass="42934">MVDQVLTVRCKLAPTDTQAKSIEETLVVFADACTWINQNVDPKVKGGIKMQYLIYQDARETFGLSANLTIQAIRRVASNRKTAGKNKIEEFQPTSISYDQRIFQYREADEQVGLTLLHGRERIPLDIGNYQRNLLKGQKPTSATLVKMRSGYYIDIQVKSEAPDTIETDKVIGVDLGITDLAVTSEGETYSGSEIKTVRDHFAQLRTDLQRKASKGTRSTRRRCRQLLKRLSGKEQRFQRWVNHGISKSIVQRAIETESAIALEDLSGIRQTSNRRIKSLHKWAFYQLKEFVSYKAVGAGIPVILVEPAYTSKTCHQCHHIGDRTRKVFSCPSCGWGGDADYNGAKNIADLGAAVNQPGGPGLFCLIEAEKIPGLQKAPLFREG</sequence>
<feature type="domain" description="Cas12f1-like TNB" evidence="7">
    <location>
        <begin position="285"/>
        <end position="348"/>
    </location>
</feature>
<comment type="similarity">
    <text evidence="1">In the C-terminal section; belongs to the transposase 35 family.</text>
</comment>
<dbReference type="PANTHER" id="PTHR30405">
    <property type="entry name" value="TRANSPOSASE"/>
    <property type="match status" value="1"/>
</dbReference>
<accession>A0ABT5X6T1</accession>
<dbReference type="InterPro" id="IPR051399">
    <property type="entry name" value="RNA-guided_DNA_endo/Transpos"/>
</dbReference>
<dbReference type="EMBL" id="JARFPK010000012">
    <property type="protein sequence ID" value="MDF0590409.1"/>
    <property type="molecule type" value="Genomic_DNA"/>
</dbReference>
<evidence type="ECO:0000313" key="9">
    <source>
        <dbReference type="Proteomes" id="UP001220010"/>
    </source>
</evidence>
<dbReference type="NCBIfam" id="NF040570">
    <property type="entry name" value="guided_TnpB"/>
    <property type="match status" value="1"/>
</dbReference>
<organism evidence="8 9">
    <name type="scientific">Candidatus Methanocrinis natronophilus</name>
    <dbReference type="NCBI Taxonomy" id="3033396"/>
    <lineage>
        <taxon>Archaea</taxon>
        <taxon>Methanobacteriati</taxon>
        <taxon>Methanobacteriota</taxon>
        <taxon>Stenosarchaea group</taxon>
        <taxon>Methanomicrobia</taxon>
        <taxon>Methanotrichales</taxon>
        <taxon>Methanotrichaceae</taxon>
        <taxon>Methanocrinis</taxon>
    </lineage>
</organism>
<name>A0ABT5X6T1_9EURY</name>
<evidence type="ECO:0000313" key="8">
    <source>
        <dbReference type="EMBL" id="MDF0590409.1"/>
    </source>
</evidence>
<keyword evidence="4" id="KW-0238">DNA-binding</keyword>
<comment type="similarity">
    <text evidence="2">In the N-terminal section; belongs to the transposase 2 family.</text>
</comment>
<evidence type="ECO:0000259" key="6">
    <source>
        <dbReference type="Pfam" id="PF01385"/>
    </source>
</evidence>
<evidence type="ECO:0000259" key="7">
    <source>
        <dbReference type="Pfam" id="PF07282"/>
    </source>
</evidence>
<evidence type="ECO:0000256" key="4">
    <source>
        <dbReference type="ARBA" id="ARBA00023125"/>
    </source>
</evidence>
<dbReference type="InterPro" id="IPR010095">
    <property type="entry name" value="Cas12f1-like_TNB"/>
</dbReference>
<keyword evidence="9" id="KW-1185">Reference proteome</keyword>
<evidence type="ECO:0000256" key="2">
    <source>
        <dbReference type="ARBA" id="ARBA00011044"/>
    </source>
</evidence>
<dbReference type="PANTHER" id="PTHR30405:SF11">
    <property type="entry name" value="RNA-GUIDED DNA ENDONUCLEASE RV2885C-RELATED"/>
    <property type="match status" value="1"/>
</dbReference>
<evidence type="ECO:0000256" key="5">
    <source>
        <dbReference type="ARBA" id="ARBA00023172"/>
    </source>
</evidence>
<reference evidence="8 9" key="1">
    <citation type="submission" date="2023-03" db="EMBL/GenBank/DDBJ databases">
        <title>WGS of Methanotrichaceae archaeon Mx.</title>
        <authorList>
            <person name="Sorokin D.Y."/>
            <person name="Merkel A.Y."/>
        </authorList>
    </citation>
    <scope>NUCLEOTIDE SEQUENCE [LARGE SCALE GENOMIC DNA]</scope>
    <source>
        <strain evidence="8 9">Mx</strain>
    </source>
</reference>
<feature type="domain" description="Probable transposase IS891/IS1136/IS1341" evidence="6">
    <location>
        <begin position="157"/>
        <end position="257"/>
    </location>
</feature>
<dbReference type="Proteomes" id="UP001220010">
    <property type="component" value="Unassembled WGS sequence"/>
</dbReference>
<keyword evidence="5" id="KW-0233">DNA recombination</keyword>
<dbReference type="InterPro" id="IPR001959">
    <property type="entry name" value="Transposase"/>
</dbReference>
<comment type="caution">
    <text evidence="8">The sequence shown here is derived from an EMBL/GenBank/DDBJ whole genome shotgun (WGS) entry which is preliminary data.</text>
</comment>
<gene>
    <name evidence="8" type="ORF">P0O15_04375</name>
</gene>
<dbReference type="RefSeq" id="WP_316966159.1">
    <property type="nucleotide sequence ID" value="NZ_JARFPK010000012.1"/>
</dbReference>
<dbReference type="Pfam" id="PF07282">
    <property type="entry name" value="Cas12f1-like_TNB"/>
    <property type="match status" value="1"/>
</dbReference>
<protein>
    <submittedName>
        <fullName evidence="8">Transposase</fullName>
    </submittedName>
</protein>
<evidence type="ECO:0000256" key="3">
    <source>
        <dbReference type="ARBA" id="ARBA00022578"/>
    </source>
</evidence>
<keyword evidence="3" id="KW-0815">Transposition</keyword>
<proteinExistence type="inferred from homology"/>
<dbReference type="Pfam" id="PF01385">
    <property type="entry name" value="OrfB_IS605"/>
    <property type="match status" value="1"/>
</dbReference>